<evidence type="ECO:0000313" key="1">
    <source>
        <dbReference type="EMBL" id="CAL1352236.1"/>
    </source>
</evidence>
<dbReference type="AlphaFoldDB" id="A0AAV2C8L2"/>
<evidence type="ECO:0000313" key="2">
    <source>
        <dbReference type="Proteomes" id="UP001497516"/>
    </source>
</evidence>
<keyword evidence="2" id="KW-1185">Reference proteome</keyword>
<protein>
    <submittedName>
        <fullName evidence="1">Uncharacterized protein</fullName>
    </submittedName>
</protein>
<gene>
    <name evidence="1" type="ORF">LTRI10_LOCUS222</name>
</gene>
<organism evidence="1 2">
    <name type="scientific">Linum trigynum</name>
    <dbReference type="NCBI Taxonomy" id="586398"/>
    <lineage>
        <taxon>Eukaryota</taxon>
        <taxon>Viridiplantae</taxon>
        <taxon>Streptophyta</taxon>
        <taxon>Embryophyta</taxon>
        <taxon>Tracheophyta</taxon>
        <taxon>Spermatophyta</taxon>
        <taxon>Magnoliopsida</taxon>
        <taxon>eudicotyledons</taxon>
        <taxon>Gunneridae</taxon>
        <taxon>Pentapetalae</taxon>
        <taxon>rosids</taxon>
        <taxon>fabids</taxon>
        <taxon>Malpighiales</taxon>
        <taxon>Linaceae</taxon>
        <taxon>Linum</taxon>
    </lineage>
</organism>
<accession>A0AAV2C8L2</accession>
<dbReference type="EMBL" id="OZ034813">
    <property type="protein sequence ID" value="CAL1352236.1"/>
    <property type="molecule type" value="Genomic_DNA"/>
</dbReference>
<sequence length="66" mass="7577">MVIRSEAILQRRLSPSRANLGRFLPCLFLADSKVVPSQISCDFSEMPFSFDFGGYRSRIRLETILH</sequence>
<reference evidence="1 2" key="1">
    <citation type="submission" date="2024-04" db="EMBL/GenBank/DDBJ databases">
        <authorList>
            <person name="Fracassetti M."/>
        </authorList>
    </citation>
    <scope>NUCLEOTIDE SEQUENCE [LARGE SCALE GENOMIC DNA]</scope>
</reference>
<dbReference type="Proteomes" id="UP001497516">
    <property type="component" value="Chromosome 1"/>
</dbReference>
<name>A0AAV2C8L2_9ROSI</name>
<proteinExistence type="predicted"/>